<evidence type="ECO:0000259" key="4">
    <source>
        <dbReference type="PROSITE" id="PS50011"/>
    </source>
</evidence>
<sequence>AIALSLNKPVIIGRNPISWVESGSGGVIVSCQDMSTNGIQLNGVKIQQSTVLLMHGDLLEITPSKVFQCLHLWKAKDKTNVFEATPPTQPLIGKFQVSSHCLGSGSFATVHLAMDISENKQYACKSVRVTKATNIVKVKHETRILLALNHPNINQVVAVEEDGHFLHIFLQLCTGGDLFTYMVSQRNRDGNGSLPEGEAKYIMYQLLTGLKYLHDKMISHRALPQPENILLYAPGSYPRIQIADFGLARPKAYQETLNVCGTVPYLPPEGILALEHKDRGYVGMPADCWSAGIVLYIMLS</sequence>
<dbReference type="Gene3D" id="1.10.510.10">
    <property type="entry name" value="Transferase(Phosphotransferase) domain 1"/>
    <property type="match status" value="1"/>
</dbReference>
<evidence type="ECO:0000256" key="1">
    <source>
        <dbReference type="ARBA" id="ARBA00022741"/>
    </source>
</evidence>
<dbReference type="GeneID" id="20669528"/>
<keyword evidence="6" id="KW-1185">Reference proteome</keyword>
<evidence type="ECO:0000313" key="5">
    <source>
        <dbReference type="EMBL" id="ETW86907.1"/>
    </source>
</evidence>
<dbReference type="PANTHER" id="PTHR24346:SF75">
    <property type="entry name" value="AURORA KINASE"/>
    <property type="match status" value="1"/>
</dbReference>
<dbReference type="InParanoid" id="W4KM72"/>
<accession>W4KM72</accession>
<evidence type="ECO:0000256" key="2">
    <source>
        <dbReference type="ARBA" id="ARBA00022840"/>
    </source>
</evidence>
<evidence type="ECO:0000256" key="3">
    <source>
        <dbReference type="PROSITE-ProRule" id="PRU10141"/>
    </source>
</evidence>
<dbReference type="GO" id="GO:0005524">
    <property type="term" value="F:ATP binding"/>
    <property type="evidence" value="ECO:0007669"/>
    <property type="project" value="UniProtKB-UniRule"/>
</dbReference>
<dbReference type="SUPFAM" id="SSF56112">
    <property type="entry name" value="Protein kinase-like (PK-like)"/>
    <property type="match status" value="1"/>
</dbReference>
<dbReference type="eggNOG" id="KOG0032">
    <property type="taxonomic scope" value="Eukaryota"/>
</dbReference>
<protein>
    <recommendedName>
        <fullName evidence="4">Protein kinase domain-containing protein</fullName>
    </recommendedName>
</protein>
<feature type="binding site" evidence="3">
    <location>
        <position position="125"/>
    </location>
    <ligand>
        <name>ATP</name>
        <dbReference type="ChEBI" id="CHEBI:30616"/>
    </ligand>
</feature>
<dbReference type="RefSeq" id="XP_009540874.1">
    <property type="nucleotide sequence ID" value="XM_009542579.1"/>
</dbReference>
<proteinExistence type="predicted"/>
<feature type="domain" description="Protein kinase" evidence="4">
    <location>
        <begin position="96"/>
        <end position="300"/>
    </location>
</feature>
<dbReference type="STRING" id="747525.W4KM72"/>
<dbReference type="Gene3D" id="2.60.200.20">
    <property type="match status" value="1"/>
</dbReference>
<dbReference type="InterPro" id="IPR017441">
    <property type="entry name" value="Protein_kinase_ATP_BS"/>
</dbReference>
<dbReference type="GO" id="GO:0004674">
    <property type="term" value="F:protein serine/threonine kinase activity"/>
    <property type="evidence" value="ECO:0007669"/>
    <property type="project" value="TreeGrafter"/>
</dbReference>
<dbReference type="OrthoDB" id="40902at2759"/>
<organism evidence="5 6">
    <name type="scientific">Heterobasidion irregulare (strain TC 32-1)</name>
    <dbReference type="NCBI Taxonomy" id="747525"/>
    <lineage>
        <taxon>Eukaryota</taxon>
        <taxon>Fungi</taxon>
        <taxon>Dikarya</taxon>
        <taxon>Basidiomycota</taxon>
        <taxon>Agaricomycotina</taxon>
        <taxon>Agaricomycetes</taxon>
        <taxon>Russulales</taxon>
        <taxon>Bondarzewiaceae</taxon>
        <taxon>Heterobasidion</taxon>
        <taxon>Heterobasidion annosum species complex</taxon>
    </lineage>
</organism>
<feature type="non-terminal residue" evidence="5">
    <location>
        <position position="1"/>
    </location>
</feature>
<dbReference type="InterPro" id="IPR008984">
    <property type="entry name" value="SMAD_FHA_dom_sf"/>
</dbReference>
<dbReference type="InterPro" id="IPR011009">
    <property type="entry name" value="Kinase-like_dom_sf"/>
</dbReference>
<dbReference type="PANTHER" id="PTHR24346">
    <property type="entry name" value="MAP/MICROTUBULE AFFINITY-REGULATING KINASE"/>
    <property type="match status" value="1"/>
</dbReference>
<evidence type="ECO:0000313" key="6">
    <source>
        <dbReference type="Proteomes" id="UP000030671"/>
    </source>
</evidence>
<dbReference type="PROSITE" id="PS50011">
    <property type="entry name" value="PROTEIN_KINASE_DOM"/>
    <property type="match status" value="1"/>
</dbReference>
<dbReference type="KEGG" id="hir:HETIRDRAFT_307807"/>
<dbReference type="GO" id="GO:0035556">
    <property type="term" value="P:intracellular signal transduction"/>
    <property type="evidence" value="ECO:0007669"/>
    <property type="project" value="TreeGrafter"/>
</dbReference>
<dbReference type="SUPFAM" id="SSF49879">
    <property type="entry name" value="SMAD/FHA domain"/>
    <property type="match status" value="1"/>
</dbReference>
<dbReference type="PROSITE" id="PS00107">
    <property type="entry name" value="PROTEIN_KINASE_ATP"/>
    <property type="match status" value="1"/>
</dbReference>
<keyword evidence="1 3" id="KW-0547">Nucleotide-binding</keyword>
<dbReference type="HOGENOM" id="CLU_000288_63_10_1"/>
<keyword evidence="2 3" id="KW-0067">ATP-binding</keyword>
<dbReference type="AlphaFoldDB" id="W4KM72"/>
<dbReference type="Proteomes" id="UP000030671">
    <property type="component" value="Unassembled WGS sequence"/>
</dbReference>
<reference evidence="5 6" key="1">
    <citation type="journal article" date="2012" name="New Phytol.">
        <title>Insight into trade-off between wood decay and parasitism from the genome of a fungal forest pathogen.</title>
        <authorList>
            <person name="Olson A."/>
            <person name="Aerts A."/>
            <person name="Asiegbu F."/>
            <person name="Belbahri L."/>
            <person name="Bouzid O."/>
            <person name="Broberg A."/>
            <person name="Canback B."/>
            <person name="Coutinho P.M."/>
            <person name="Cullen D."/>
            <person name="Dalman K."/>
            <person name="Deflorio G."/>
            <person name="van Diepen L.T."/>
            <person name="Dunand C."/>
            <person name="Duplessis S."/>
            <person name="Durling M."/>
            <person name="Gonthier P."/>
            <person name="Grimwood J."/>
            <person name="Fossdal C.G."/>
            <person name="Hansson D."/>
            <person name="Henrissat B."/>
            <person name="Hietala A."/>
            <person name="Himmelstrand K."/>
            <person name="Hoffmeister D."/>
            <person name="Hogberg N."/>
            <person name="James T.Y."/>
            <person name="Karlsson M."/>
            <person name="Kohler A."/>
            <person name="Kues U."/>
            <person name="Lee Y.H."/>
            <person name="Lin Y.C."/>
            <person name="Lind M."/>
            <person name="Lindquist E."/>
            <person name="Lombard V."/>
            <person name="Lucas S."/>
            <person name="Lunden K."/>
            <person name="Morin E."/>
            <person name="Murat C."/>
            <person name="Park J."/>
            <person name="Raffaello T."/>
            <person name="Rouze P."/>
            <person name="Salamov A."/>
            <person name="Schmutz J."/>
            <person name="Solheim H."/>
            <person name="Stahlberg J."/>
            <person name="Velez H."/>
            <person name="de Vries R.P."/>
            <person name="Wiebenga A."/>
            <person name="Woodward S."/>
            <person name="Yakovlev I."/>
            <person name="Garbelotto M."/>
            <person name="Martin F."/>
            <person name="Grigoriev I.V."/>
            <person name="Stenlid J."/>
        </authorList>
    </citation>
    <scope>NUCLEOTIDE SEQUENCE [LARGE SCALE GENOMIC DNA]</scope>
    <source>
        <strain evidence="5 6">TC 32-1</strain>
    </source>
</reference>
<dbReference type="Pfam" id="PF00069">
    <property type="entry name" value="Pkinase"/>
    <property type="match status" value="1"/>
</dbReference>
<dbReference type="GO" id="GO:0005737">
    <property type="term" value="C:cytoplasm"/>
    <property type="evidence" value="ECO:0007669"/>
    <property type="project" value="TreeGrafter"/>
</dbReference>
<dbReference type="InterPro" id="IPR000719">
    <property type="entry name" value="Prot_kinase_dom"/>
</dbReference>
<dbReference type="EMBL" id="KI925454">
    <property type="protein sequence ID" value="ETW86907.1"/>
    <property type="molecule type" value="Genomic_DNA"/>
</dbReference>
<name>W4KM72_HETIT</name>
<gene>
    <name evidence="5" type="ORF">HETIRDRAFT_307807</name>
</gene>